<evidence type="ECO:0000313" key="1">
    <source>
        <dbReference type="EMBL" id="KAG9355938.1"/>
    </source>
</evidence>
<gene>
    <name evidence="1" type="ORF">JZ751_000782</name>
</gene>
<keyword evidence="2" id="KW-1185">Reference proteome</keyword>
<evidence type="ECO:0000313" key="2">
    <source>
        <dbReference type="Proteomes" id="UP000824540"/>
    </source>
</evidence>
<accession>A0A8T2PXD9</accession>
<dbReference type="AlphaFoldDB" id="A0A8T2PXD9"/>
<dbReference type="Proteomes" id="UP000824540">
    <property type="component" value="Unassembled WGS sequence"/>
</dbReference>
<reference evidence="1" key="1">
    <citation type="thesis" date="2021" institute="BYU ScholarsArchive" country="Provo, UT, USA">
        <title>Applications of and Algorithms for Genome Assembly and Genomic Analyses with an Emphasis on Marine Teleosts.</title>
        <authorList>
            <person name="Pickett B.D."/>
        </authorList>
    </citation>
    <scope>NUCLEOTIDE SEQUENCE</scope>
    <source>
        <strain evidence="1">HI-2016</strain>
    </source>
</reference>
<comment type="caution">
    <text evidence="1">The sequence shown here is derived from an EMBL/GenBank/DDBJ whole genome shotgun (WGS) entry which is preliminary data.</text>
</comment>
<organism evidence="1 2">
    <name type="scientific">Albula glossodonta</name>
    <name type="common">roundjaw bonefish</name>
    <dbReference type="NCBI Taxonomy" id="121402"/>
    <lineage>
        <taxon>Eukaryota</taxon>
        <taxon>Metazoa</taxon>
        <taxon>Chordata</taxon>
        <taxon>Craniata</taxon>
        <taxon>Vertebrata</taxon>
        <taxon>Euteleostomi</taxon>
        <taxon>Actinopterygii</taxon>
        <taxon>Neopterygii</taxon>
        <taxon>Teleostei</taxon>
        <taxon>Albuliformes</taxon>
        <taxon>Albulidae</taxon>
        <taxon>Albula</taxon>
    </lineage>
</organism>
<sequence length="73" mass="8190">MSTQGAPVDRGVRTLAALERLFTFRKEGGTHRCDHLDRRLRYTGGLRLGSHGVLPLTLMGKRHCKTVLLTWSS</sequence>
<proteinExistence type="predicted"/>
<dbReference type="EMBL" id="JAFBMS010000001">
    <property type="protein sequence ID" value="KAG9355938.1"/>
    <property type="molecule type" value="Genomic_DNA"/>
</dbReference>
<protein>
    <submittedName>
        <fullName evidence="1">Uncharacterized protein</fullName>
    </submittedName>
</protein>
<name>A0A8T2PXD9_9TELE</name>